<keyword evidence="3" id="KW-1185">Reference proteome</keyword>
<dbReference type="AlphaFoldDB" id="A0A0J1FQJ3"/>
<dbReference type="Gene3D" id="1.10.10.60">
    <property type="entry name" value="Homeodomain-like"/>
    <property type="match status" value="1"/>
</dbReference>
<comment type="caution">
    <text evidence="2">The sequence shown here is derived from an EMBL/GenBank/DDBJ whole genome shotgun (WGS) entry which is preliminary data.</text>
</comment>
<name>A0A0J1FQJ3_9FIRM</name>
<dbReference type="GO" id="GO:0003677">
    <property type="term" value="F:DNA binding"/>
    <property type="evidence" value="ECO:0007669"/>
    <property type="project" value="InterPro"/>
</dbReference>
<protein>
    <submittedName>
        <fullName evidence="2">Transposase</fullName>
    </submittedName>
</protein>
<gene>
    <name evidence="2" type="ORF">DEAC_c24050</name>
</gene>
<evidence type="ECO:0000256" key="1">
    <source>
        <dbReference type="SAM" id="Coils"/>
    </source>
</evidence>
<keyword evidence="1" id="KW-0175">Coiled coil</keyword>
<organism evidence="2 3">
    <name type="scientific">Desulfosporosinus acididurans</name>
    <dbReference type="NCBI Taxonomy" id="476652"/>
    <lineage>
        <taxon>Bacteria</taxon>
        <taxon>Bacillati</taxon>
        <taxon>Bacillota</taxon>
        <taxon>Clostridia</taxon>
        <taxon>Eubacteriales</taxon>
        <taxon>Desulfitobacteriaceae</taxon>
        <taxon>Desulfosporosinus</taxon>
    </lineage>
</organism>
<dbReference type="InterPro" id="IPR002514">
    <property type="entry name" value="Transposase_8"/>
</dbReference>
<dbReference type="PATRIC" id="fig|476652.3.peg.2499"/>
<feature type="coiled-coil region" evidence="1">
    <location>
        <begin position="64"/>
        <end position="91"/>
    </location>
</feature>
<proteinExistence type="predicted"/>
<dbReference type="GO" id="GO:0004803">
    <property type="term" value="F:transposase activity"/>
    <property type="evidence" value="ECO:0007669"/>
    <property type="project" value="InterPro"/>
</dbReference>
<dbReference type="STRING" id="476652.DEAC_c24050"/>
<dbReference type="EMBL" id="LDZY01000007">
    <property type="protein sequence ID" value="KLU65775.1"/>
    <property type="molecule type" value="Genomic_DNA"/>
</dbReference>
<evidence type="ECO:0000313" key="3">
    <source>
        <dbReference type="Proteomes" id="UP000036356"/>
    </source>
</evidence>
<dbReference type="Pfam" id="PF01527">
    <property type="entry name" value="HTH_Tnp_1"/>
    <property type="match status" value="1"/>
</dbReference>
<dbReference type="Proteomes" id="UP000036356">
    <property type="component" value="Unassembled WGS sequence"/>
</dbReference>
<dbReference type="InterPro" id="IPR009057">
    <property type="entry name" value="Homeodomain-like_sf"/>
</dbReference>
<evidence type="ECO:0000313" key="2">
    <source>
        <dbReference type="EMBL" id="KLU65775.1"/>
    </source>
</evidence>
<accession>A0A0J1FQJ3</accession>
<dbReference type="GO" id="GO:0006313">
    <property type="term" value="P:DNA transposition"/>
    <property type="evidence" value="ECO:0007669"/>
    <property type="project" value="InterPro"/>
</dbReference>
<dbReference type="SUPFAM" id="SSF46689">
    <property type="entry name" value="Homeodomain-like"/>
    <property type="match status" value="1"/>
</dbReference>
<sequence length="100" mass="11731">MVMMKKKKNYDSEFKKEIAQIYLDGRRTASSLSKELGLHVNTIYKWAEQFKTDPDNTFPGSGNMKPDEAELKKAQRRIKELEEEVEILKKATAYFVKNRK</sequence>
<reference evidence="2 3" key="1">
    <citation type="submission" date="2015-06" db="EMBL/GenBank/DDBJ databases">
        <title>Draft genome of the moderately acidophilic sulfate reducer Candidatus Desulfosporosinus acididurans strain M1.</title>
        <authorList>
            <person name="Poehlein A."/>
            <person name="Petzsch P."/>
            <person name="Johnson B.D."/>
            <person name="Schloemann M."/>
            <person name="Daniel R."/>
            <person name="Muehling M."/>
        </authorList>
    </citation>
    <scope>NUCLEOTIDE SEQUENCE [LARGE SCALE GENOMIC DNA]</scope>
    <source>
        <strain evidence="2 3">M1</strain>
    </source>
</reference>